<comment type="caution">
    <text evidence="3">The sequence shown here is derived from an EMBL/GenBank/DDBJ whole genome shotgun (WGS) entry which is preliminary data.</text>
</comment>
<dbReference type="InterPro" id="IPR025836">
    <property type="entry name" value="Zn_knuckle_CX2CX4HX4C"/>
</dbReference>
<name>A0ABQ8CJJ8_BRANA</name>
<sequence>MGHLKQIWNGDCITNYSIYGGLPEGNMTTLFTSSLRIYPRLGFYRLLRIVTRPTMAHHYSRSEKEKWTSGPSRGSRRPPIKIPASNTTALIEENRLTLIGRPLEMNLDISLPSGEIKQVELEYENLEKHCFICYSLSHDRNDCPALRAQANARTQTPNMGISQNRTRERLEADRRRQVEKKQPRTGPAWINGSASSNSWQRASAQTPDWQQDKNFRFTYGARKDPNYQTSNQREMEATRRPTAKERLSFTREAASGSHGGSISRYNNPPSRSEWRPVAGGSKTGSQSKTVHSLVSHTPRPQREVMSPQIAATPRSRQKSDERSVPSHERRSALDRLSLSGDRIPILQDGVANSASGRLQDVNIQYLEENLEINKSGGKDIPSSSRNPGRTATEQYDPSQIRSPIRTLSEDRLHVSLRLGPLLEPDSEEDVAIPLKLKGIRESSPVEMRAAKNKSSLPVAKKRVCRSPTQGVNVKRRRVTKTQSSPRRKLLNLLLPDGSDWNLEKIRTHLPHYEAQIRRLVPSCSMEDERCTRMTNLPPVGLSSPLYPWIMWVLWTSRNKFLFEDKSFSEAEIILKAVMLAKEWQAAQPCPGKNSASSKDSITPAQAAQAAQSHQVPQVPPNALVCFSDAAWISSSGDSGLGWIAKDSKGTIQFQGSSSRQFETEVN</sequence>
<evidence type="ECO:0000259" key="2">
    <source>
        <dbReference type="Pfam" id="PF14392"/>
    </source>
</evidence>
<feature type="compositionally biased region" description="Low complexity" evidence="1">
    <location>
        <begin position="603"/>
        <end position="613"/>
    </location>
</feature>
<dbReference type="Proteomes" id="UP000824890">
    <property type="component" value="Unassembled WGS sequence"/>
</dbReference>
<organism evidence="3 4">
    <name type="scientific">Brassica napus</name>
    <name type="common">Rape</name>
    <dbReference type="NCBI Taxonomy" id="3708"/>
    <lineage>
        <taxon>Eukaryota</taxon>
        <taxon>Viridiplantae</taxon>
        <taxon>Streptophyta</taxon>
        <taxon>Embryophyta</taxon>
        <taxon>Tracheophyta</taxon>
        <taxon>Spermatophyta</taxon>
        <taxon>Magnoliopsida</taxon>
        <taxon>eudicotyledons</taxon>
        <taxon>Gunneridae</taxon>
        <taxon>Pentapetalae</taxon>
        <taxon>rosids</taxon>
        <taxon>malvids</taxon>
        <taxon>Brassicales</taxon>
        <taxon>Brassicaceae</taxon>
        <taxon>Brassiceae</taxon>
        <taxon>Brassica</taxon>
    </lineage>
</organism>
<evidence type="ECO:0000256" key="1">
    <source>
        <dbReference type="SAM" id="MobiDB-lite"/>
    </source>
</evidence>
<feature type="compositionally biased region" description="Polar residues" evidence="1">
    <location>
        <begin position="381"/>
        <end position="401"/>
    </location>
</feature>
<feature type="compositionally biased region" description="Basic and acidic residues" evidence="1">
    <location>
        <begin position="317"/>
        <end position="333"/>
    </location>
</feature>
<feature type="compositionally biased region" description="Polar residues" evidence="1">
    <location>
        <begin position="283"/>
        <end position="295"/>
    </location>
</feature>
<protein>
    <recommendedName>
        <fullName evidence="2">Zinc knuckle CX2CX4HX4C domain-containing protein</fullName>
    </recommendedName>
</protein>
<gene>
    <name evidence="3" type="ORF">HID58_024909</name>
</gene>
<feature type="compositionally biased region" description="Basic and acidic residues" evidence="1">
    <location>
        <begin position="210"/>
        <end position="225"/>
    </location>
</feature>
<reference evidence="3 4" key="1">
    <citation type="submission" date="2021-05" db="EMBL/GenBank/DDBJ databases">
        <title>Genome Assembly of Synthetic Allotetraploid Brassica napus Reveals Homoeologous Exchanges between Subgenomes.</title>
        <authorList>
            <person name="Davis J.T."/>
        </authorList>
    </citation>
    <scope>NUCLEOTIDE SEQUENCE [LARGE SCALE GENOMIC DNA]</scope>
    <source>
        <strain evidence="4">cv. Da-Ae</strain>
        <tissue evidence="3">Seedling</tissue>
    </source>
</reference>
<feature type="compositionally biased region" description="Polar residues" evidence="1">
    <location>
        <begin position="192"/>
        <end position="209"/>
    </location>
</feature>
<feature type="compositionally biased region" description="Basic and acidic residues" evidence="1">
    <location>
        <begin position="233"/>
        <end position="249"/>
    </location>
</feature>
<proteinExistence type="predicted"/>
<feature type="compositionally biased region" description="Polar residues" evidence="1">
    <location>
        <begin position="593"/>
        <end position="602"/>
    </location>
</feature>
<feature type="domain" description="Zinc knuckle CX2CX4HX4C" evidence="2">
    <location>
        <begin position="101"/>
        <end position="144"/>
    </location>
</feature>
<feature type="region of interest" description="Disordered" evidence="1">
    <location>
        <begin position="374"/>
        <end position="406"/>
    </location>
</feature>
<feature type="region of interest" description="Disordered" evidence="1">
    <location>
        <begin position="446"/>
        <end position="471"/>
    </location>
</feature>
<accession>A0ABQ8CJJ8</accession>
<feature type="compositionally biased region" description="Basic and acidic residues" evidence="1">
    <location>
        <begin position="165"/>
        <end position="182"/>
    </location>
</feature>
<feature type="region of interest" description="Disordered" evidence="1">
    <location>
        <begin position="150"/>
        <end position="335"/>
    </location>
</feature>
<dbReference type="Pfam" id="PF14392">
    <property type="entry name" value="zf-CCHC_4"/>
    <property type="match status" value="1"/>
</dbReference>
<evidence type="ECO:0000313" key="3">
    <source>
        <dbReference type="EMBL" id="KAH0917249.1"/>
    </source>
</evidence>
<feature type="region of interest" description="Disordered" evidence="1">
    <location>
        <begin position="588"/>
        <end position="613"/>
    </location>
</feature>
<keyword evidence="4" id="KW-1185">Reference proteome</keyword>
<feature type="region of interest" description="Disordered" evidence="1">
    <location>
        <begin position="60"/>
        <end position="82"/>
    </location>
</feature>
<evidence type="ECO:0000313" key="4">
    <source>
        <dbReference type="Proteomes" id="UP000824890"/>
    </source>
</evidence>
<dbReference type="EMBL" id="JAGKQM010000007">
    <property type="protein sequence ID" value="KAH0917249.1"/>
    <property type="molecule type" value="Genomic_DNA"/>
</dbReference>
<feature type="compositionally biased region" description="Polar residues" evidence="1">
    <location>
        <begin position="151"/>
        <end position="164"/>
    </location>
</feature>